<evidence type="ECO:0000313" key="1">
    <source>
        <dbReference type="EMBL" id="GIY69048.1"/>
    </source>
</evidence>
<dbReference type="Proteomes" id="UP001054945">
    <property type="component" value="Unassembled WGS sequence"/>
</dbReference>
<accession>A0AAV4VHQ4</accession>
<comment type="caution">
    <text evidence="1">The sequence shown here is derived from an EMBL/GenBank/DDBJ whole genome shotgun (WGS) entry which is preliminary data.</text>
</comment>
<evidence type="ECO:0000313" key="2">
    <source>
        <dbReference type="Proteomes" id="UP001054945"/>
    </source>
</evidence>
<reference evidence="1 2" key="1">
    <citation type="submission" date="2021-06" db="EMBL/GenBank/DDBJ databases">
        <title>Caerostris extrusa draft genome.</title>
        <authorList>
            <person name="Kono N."/>
            <person name="Arakawa K."/>
        </authorList>
    </citation>
    <scope>NUCLEOTIDE SEQUENCE [LARGE SCALE GENOMIC DNA]</scope>
</reference>
<name>A0AAV4VHQ4_CAEEX</name>
<evidence type="ECO:0008006" key="3">
    <source>
        <dbReference type="Google" id="ProtNLM"/>
    </source>
</evidence>
<keyword evidence="2" id="KW-1185">Reference proteome</keyword>
<dbReference type="EMBL" id="BPLR01014478">
    <property type="protein sequence ID" value="GIY69048.1"/>
    <property type="molecule type" value="Genomic_DNA"/>
</dbReference>
<organism evidence="1 2">
    <name type="scientific">Caerostris extrusa</name>
    <name type="common">Bark spider</name>
    <name type="synonym">Caerostris bankana</name>
    <dbReference type="NCBI Taxonomy" id="172846"/>
    <lineage>
        <taxon>Eukaryota</taxon>
        <taxon>Metazoa</taxon>
        <taxon>Ecdysozoa</taxon>
        <taxon>Arthropoda</taxon>
        <taxon>Chelicerata</taxon>
        <taxon>Arachnida</taxon>
        <taxon>Araneae</taxon>
        <taxon>Araneomorphae</taxon>
        <taxon>Entelegynae</taxon>
        <taxon>Araneoidea</taxon>
        <taxon>Araneidae</taxon>
        <taxon>Caerostris</taxon>
    </lineage>
</organism>
<protein>
    <recommendedName>
        <fullName evidence="3">Ribosomal protein S3</fullName>
    </recommendedName>
</protein>
<dbReference type="AlphaFoldDB" id="A0AAV4VHQ4"/>
<gene>
    <name evidence="1" type="ORF">CEXT_48181</name>
</gene>
<sequence>MDICHDMARRQWKRYPEPWGAVRLKRGIFFEASLGCHLRERKHVEKWLCRTPNNGRPLEQLRTFSGLLKKLGQQPIMDICLTWQDVGGRNILTVGVRLTRIFFEASNALGCHVWRGSMLRKGYIEPEILSKA</sequence>
<proteinExistence type="predicted"/>